<dbReference type="Gene3D" id="1.10.357.10">
    <property type="entry name" value="Tetracycline Repressor, domain 2"/>
    <property type="match status" value="1"/>
</dbReference>
<keyword evidence="5" id="KW-1185">Reference proteome</keyword>
<dbReference type="PANTHER" id="PTHR43479">
    <property type="entry name" value="ACREF/ENVCD OPERON REPRESSOR-RELATED"/>
    <property type="match status" value="1"/>
</dbReference>
<dbReference type="InterPro" id="IPR050624">
    <property type="entry name" value="HTH-type_Tx_Regulator"/>
</dbReference>
<evidence type="ECO:0000259" key="3">
    <source>
        <dbReference type="PROSITE" id="PS50977"/>
    </source>
</evidence>
<comment type="caution">
    <text evidence="4">The sequence shown here is derived from an EMBL/GenBank/DDBJ whole genome shotgun (WGS) entry which is preliminary data.</text>
</comment>
<evidence type="ECO:0000313" key="5">
    <source>
        <dbReference type="Proteomes" id="UP000190890"/>
    </source>
</evidence>
<dbReference type="SUPFAM" id="SSF46689">
    <property type="entry name" value="Homeodomain-like"/>
    <property type="match status" value="1"/>
</dbReference>
<organism evidence="4 5">
    <name type="scientific">Clostridium puniceum</name>
    <dbReference type="NCBI Taxonomy" id="29367"/>
    <lineage>
        <taxon>Bacteria</taxon>
        <taxon>Bacillati</taxon>
        <taxon>Bacillota</taxon>
        <taxon>Clostridia</taxon>
        <taxon>Eubacteriales</taxon>
        <taxon>Clostridiaceae</taxon>
        <taxon>Clostridium</taxon>
    </lineage>
</organism>
<name>A0A1S8T2V8_9CLOT</name>
<dbReference type="InterPro" id="IPR009057">
    <property type="entry name" value="Homeodomain-like_sf"/>
</dbReference>
<protein>
    <submittedName>
        <fullName evidence="4">HTH-type transcriptional repressor KstR2</fullName>
    </submittedName>
</protein>
<keyword evidence="1 2" id="KW-0238">DNA-binding</keyword>
<dbReference type="PROSITE" id="PS50977">
    <property type="entry name" value="HTH_TETR_2"/>
    <property type="match status" value="1"/>
</dbReference>
<dbReference type="GO" id="GO:0003677">
    <property type="term" value="F:DNA binding"/>
    <property type="evidence" value="ECO:0007669"/>
    <property type="project" value="UniProtKB-UniRule"/>
</dbReference>
<feature type="DNA-binding region" description="H-T-H motif" evidence="2">
    <location>
        <begin position="39"/>
        <end position="58"/>
    </location>
</feature>
<reference evidence="4 5" key="1">
    <citation type="submission" date="2016-05" db="EMBL/GenBank/DDBJ databases">
        <title>Microbial solvent formation.</title>
        <authorList>
            <person name="Poehlein A."/>
            <person name="Montoya Solano J.D."/>
            <person name="Flitsch S."/>
            <person name="Krabben P."/>
            <person name="Duerre P."/>
            <person name="Daniel R."/>
        </authorList>
    </citation>
    <scope>NUCLEOTIDE SEQUENCE [LARGE SCALE GENOMIC DNA]</scope>
    <source>
        <strain evidence="4 5">DSM 2619</strain>
    </source>
</reference>
<dbReference type="STRING" id="29367.CLPUN_48430"/>
<evidence type="ECO:0000313" key="4">
    <source>
        <dbReference type="EMBL" id="OOM72013.1"/>
    </source>
</evidence>
<dbReference type="AlphaFoldDB" id="A0A1S8T2V8"/>
<sequence>MDLKEKRKSELDSQKNQRKEEVIFAALEVFKKQGIESTKMTDIAEKAEVGVASVYRYFKTKPDLAVEVACRFWQEEISELYKYYTDEEFFNKNGITKVKEILEVFSKLYKEHTEFIRFIDEFDRYVVKEKISKEKLKAYEESIIDLKAICVDAINAGKEDGTIREDLSNDQFYFSISHALMSLCQKLILRGDVLESDEYVNGEEQIKMIIEMAIKFVS</sequence>
<dbReference type="Pfam" id="PF00440">
    <property type="entry name" value="TetR_N"/>
    <property type="match status" value="1"/>
</dbReference>
<dbReference type="PRINTS" id="PR00455">
    <property type="entry name" value="HTHTETR"/>
</dbReference>
<dbReference type="OrthoDB" id="9785164at2"/>
<dbReference type="InterPro" id="IPR001647">
    <property type="entry name" value="HTH_TetR"/>
</dbReference>
<proteinExistence type="predicted"/>
<dbReference type="EMBL" id="LZZM01000225">
    <property type="protein sequence ID" value="OOM72013.1"/>
    <property type="molecule type" value="Genomic_DNA"/>
</dbReference>
<accession>A0A1S8T2V8</accession>
<dbReference type="RefSeq" id="WP_077849746.1">
    <property type="nucleotide sequence ID" value="NZ_LZZM01000225.1"/>
</dbReference>
<gene>
    <name evidence="4" type="primary">kstR2</name>
    <name evidence="4" type="ORF">CLPUN_48430</name>
</gene>
<feature type="domain" description="HTH tetR-type" evidence="3">
    <location>
        <begin position="16"/>
        <end position="76"/>
    </location>
</feature>
<dbReference type="Proteomes" id="UP000190890">
    <property type="component" value="Unassembled WGS sequence"/>
</dbReference>
<dbReference type="PANTHER" id="PTHR43479:SF11">
    <property type="entry name" value="ACREF_ENVCD OPERON REPRESSOR-RELATED"/>
    <property type="match status" value="1"/>
</dbReference>
<evidence type="ECO:0000256" key="1">
    <source>
        <dbReference type="ARBA" id="ARBA00023125"/>
    </source>
</evidence>
<evidence type="ECO:0000256" key="2">
    <source>
        <dbReference type="PROSITE-ProRule" id="PRU00335"/>
    </source>
</evidence>